<sequence>MDIISLGKANKTIKEIQDLNQNIIGGKAESRFTSIDARLDWLEQQTAKLKAKSSKDVDLTKGVFEDTVVSDGRLQLKPVNEESYVPEGLWESEVIDLGDGWLETTEIQLK</sequence>
<dbReference type="AlphaFoldDB" id="A0A9Q4ES36"/>
<dbReference type="Proteomes" id="UP001073053">
    <property type="component" value="Unassembled WGS sequence"/>
</dbReference>
<comment type="caution">
    <text evidence="1">The sequence shown here is derived from an EMBL/GenBank/DDBJ whole genome shotgun (WGS) entry which is preliminary data.</text>
</comment>
<evidence type="ECO:0000313" key="2">
    <source>
        <dbReference type="Proteomes" id="UP001073053"/>
    </source>
</evidence>
<proteinExistence type="predicted"/>
<name>A0A9Q4ES36_9BACI</name>
<accession>A0A9Q4ES36</accession>
<organism evidence="1 2">
    <name type="scientific">Bacillus halotolerans</name>
    <dbReference type="NCBI Taxonomy" id="260554"/>
    <lineage>
        <taxon>Bacteria</taxon>
        <taxon>Bacillati</taxon>
        <taxon>Bacillota</taxon>
        <taxon>Bacilli</taxon>
        <taxon>Bacillales</taxon>
        <taxon>Bacillaceae</taxon>
        <taxon>Bacillus</taxon>
    </lineage>
</organism>
<evidence type="ECO:0000313" key="1">
    <source>
        <dbReference type="EMBL" id="MCY9186604.1"/>
    </source>
</evidence>
<protein>
    <submittedName>
        <fullName evidence="1">Uncharacterized protein</fullName>
    </submittedName>
</protein>
<gene>
    <name evidence="1" type="ORF">MOF03_18525</name>
</gene>
<dbReference type="RefSeq" id="WP_268522679.1">
    <property type="nucleotide sequence ID" value="NZ_JALAWA010000013.1"/>
</dbReference>
<reference evidence="1" key="1">
    <citation type="submission" date="2022-02" db="EMBL/GenBank/DDBJ databases">
        <title>Crop Bioprotection Bacillus Genome Sequencing.</title>
        <authorList>
            <person name="Dunlap C."/>
        </authorList>
    </citation>
    <scope>NUCLEOTIDE SEQUENCE</scope>
    <source>
        <strain evidence="1">EC49O2N-C10</strain>
    </source>
</reference>
<dbReference type="EMBL" id="JALAWA010000013">
    <property type="protein sequence ID" value="MCY9186604.1"/>
    <property type="molecule type" value="Genomic_DNA"/>
</dbReference>